<keyword evidence="2" id="KW-1185">Reference proteome</keyword>
<evidence type="ECO:0000313" key="2">
    <source>
        <dbReference type="Proteomes" id="UP000236316"/>
    </source>
</evidence>
<dbReference type="GeneID" id="35381652"/>
<evidence type="ECO:0000313" key="1">
    <source>
        <dbReference type="EMBL" id="SNW61906.1"/>
    </source>
</evidence>
<sequence>METPEQLENLKHTLNTIEGYLVLNSKLPSDHKAILLKDKLVMCVFYISKSMEETIRKISPIEETSQPKNLNDRRVKVSNPQDELISKVNNIKDLFLKEISDVFDKPKDLCCPSGKPQQQ</sequence>
<dbReference type="KEGG" id="vg:35381652"/>
<organism evidence="1">
    <name type="scientific">Orpheovirus IHUMI-LCC2</name>
    <dbReference type="NCBI Taxonomy" id="2023057"/>
    <lineage>
        <taxon>Viruses</taxon>
        <taxon>Varidnaviria</taxon>
        <taxon>Bamfordvirae</taxon>
        <taxon>Nucleocytoviricota</taxon>
        <taxon>Megaviricetes</taxon>
        <taxon>Pimascovirales</taxon>
        <taxon>Ocovirineae</taxon>
        <taxon>Orpheoviridae</taxon>
        <taxon>Alphaorpheovirus</taxon>
        <taxon>Alphaorpheovirus massiliense</taxon>
    </lineage>
</organism>
<dbReference type="EMBL" id="LT906555">
    <property type="protein sequence ID" value="SNW61906.1"/>
    <property type="molecule type" value="Genomic_DNA"/>
</dbReference>
<gene>
    <name evidence="1" type="ORF">ORPV_2</name>
</gene>
<dbReference type="Proteomes" id="UP000236316">
    <property type="component" value="Segment"/>
</dbReference>
<reference evidence="1" key="1">
    <citation type="submission" date="2017-08" db="EMBL/GenBank/DDBJ databases">
        <authorList>
            <consortium name="Urmite Genomes"/>
        </authorList>
    </citation>
    <scope>NUCLEOTIDE SEQUENCE [LARGE SCALE GENOMIC DNA]</scope>
    <source>
        <strain evidence="1">IHUMI-LCC2</strain>
    </source>
</reference>
<protein>
    <submittedName>
        <fullName evidence="1">Uncharacterized protein</fullName>
    </submittedName>
</protein>
<dbReference type="RefSeq" id="YP_009448208.1">
    <property type="nucleotide sequence ID" value="NC_036594.1"/>
</dbReference>
<proteinExistence type="predicted"/>
<name>A0A2I2L307_9VIRU</name>
<accession>A0A2I2L307</accession>